<protein>
    <submittedName>
        <fullName evidence="6">Luciferase-like protein</fullName>
    </submittedName>
</protein>
<keyword evidence="1" id="KW-0285">Flavoprotein</keyword>
<keyword evidence="2" id="KW-0288">FMN</keyword>
<reference evidence="6 7" key="1">
    <citation type="journal article" date="2021" name="Int. J. Syst. Evol. Microbiol.">
        <title>Reticulibacter mediterranei gen. nov., sp. nov., within the new family Reticulibacteraceae fam. nov., and Ktedonospora formicarum gen. nov., sp. nov., Ktedonobacter robiniae sp. nov., Dictyobacter formicarum sp. nov. and Dictyobacter arantiisoli sp. nov., belonging to the class Ktedonobacteria.</title>
        <authorList>
            <person name="Yabe S."/>
            <person name="Zheng Y."/>
            <person name="Wang C.M."/>
            <person name="Sakai Y."/>
            <person name="Abe K."/>
            <person name="Yokota A."/>
            <person name="Donadio S."/>
            <person name="Cavaletti L."/>
            <person name="Monciardini P."/>
        </authorList>
    </citation>
    <scope>NUCLEOTIDE SEQUENCE [LARGE SCALE GENOMIC DNA]</scope>
    <source>
        <strain evidence="6 7">SOSP1-30</strain>
    </source>
</reference>
<evidence type="ECO:0000256" key="3">
    <source>
        <dbReference type="ARBA" id="ARBA00023002"/>
    </source>
</evidence>
<keyword evidence="4" id="KW-0503">Monooxygenase</keyword>
<dbReference type="Pfam" id="PF00296">
    <property type="entry name" value="Bac_luciferase"/>
    <property type="match status" value="1"/>
</dbReference>
<name>A0ABQ3UVM4_9CHLR</name>
<dbReference type="SUPFAM" id="SSF51679">
    <property type="entry name" value="Bacterial luciferase-like"/>
    <property type="match status" value="1"/>
</dbReference>
<dbReference type="RefSeq" id="WP_201373200.1">
    <property type="nucleotide sequence ID" value="NZ_BNJG01000002.1"/>
</dbReference>
<keyword evidence="7" id="KW-1185">Reference proteome</keyword>
<dbReference type="InterPro" id="IPR036661">
    <property type="entry name" value="Luciferase-like_sf"/>
</dbReference>
<dbReference type="PANTHER" id="PTHR42847">
    <property type="entry name" value="ALKANESULFONATE MONOOXYGENASE"/>
    <property type="match status" value="1"/>
</dbReference>
<comment type="caution">
    <text evidence="6">The sequence shown here is derived from an EMBL/GenBank/DDBJ whole genome shotgun (WGS) entry which is preliminary data.</text>
</comment>
<evidence type="ECO:0000259" key="5">
    <source>
        <dbReference type="Pfam" id="PF00296"/>
    </source>
</evidence>
<sequence length="287" mass="31694">MRYGLSLPNGGVCGDARVLAELGCLAEEAGWDGVFVEDYIVHQSDGAVPTCDPWIAMAAMAIGTKHIRLGTSVTPLSRRRPWKVAREALALDQLSNGRFILGVGSGDAGEAGFTRVNEASDAKERAKMLDEALDVIVGLWSGDPFSYEGQYYQVREMTFLPTSVQKPRIPILVGGGWPLKGPSLRAARYEGCCLYKQHEPGGDDSDWTPDEVRTLKEFIENHRSEEQRGKPYEIKLGGRSRSADWEHDRTLMKSLADAGVTWWVEYIPAGNLETMREGVLRGPLRVV</sequence>
<evidence type="ECO:0000256" key="1">
    <source>
        <dbReference type="ARBA" id="ARBA00022630"/>
    </source>
</evidence>
<dbReference type="Gene3D" id="3.20.20.30">
    <property type="entry name" value="Luciferase-like domain"/>
    <property type="match status" value="1"/>
</dbReference>
<dbReference type="Proteomes" id="UP000654345">
    <property type="component" value="Unassembled WGS sequence"/>
</dbReference>
<dbReference type="InterPro" id="IPR050172">
    <property type="entry name" value="SsuD_RutA_monooxygenase"/>
</dbReference>
<evidence type="ECO:0000313" key="6">
    <source>
        <dbReference type="EMBL" id="GHO56738.1"/>
    </source>
</evidence>
<keyword evidence="3" id="KW-0560">Oxidoreductase</keyword>
<evidence type="ECO:0000256" key="4">
    <source>
        <dbReference type="ARBA" id="ARBA00023033"/>
    </source>
</evidence>
<dbReference type="InterPro" id="IPR011251">
    <property type="entry name" value="Luciferase-like_dom"/>
</dbReference>
<dbReference type="PANTHER" id="PTHR42847:SF4">
    <property type="entry name" value="ALKANESULFONATE MONOOXYGENASE-RELATED"/>
    <property type="match status" value="1"/>
</dbReference>
<proteinExistence type="predicted"/>
<feature type="domain" description="Luciferase-like" evidence="5">
    <location>
        <begin position="15"/>
        <end position="196"/>
    </location>
</feature>
<gene>
    <name evidence="6" type="ORF">KSB_52130</name>
</gene>
<evidence type="ECO:0000313" key="7">
    <source>
        <dbReference type="Proteomes" id="UP000654345"/>
    </source>
</evidence>
<accession>A0ABQ3UVM4</accession>
<dbReference type="EMBL" id="BNJG01000002">
    <property type="protein sequence ID" value="GHO56738.1"/>
    <property type="molecule type" value="Genomic_DNA"/>
</dbReference>
<evidence type="ECO:0000256" key="2">
    <source>
        <dbReference type="ARBA" id="ARBA00022643"/>
    </source>
</evidence>
<organism evidence="6 7">
    <name type="scientific">Ktedonobacter robiniae</name>
    <dbReference type="NCBI Taxonomy" id="2778365"/>
    <lineage>
        <taxon>Bacteria</taxon>
        <taxon>Bacillati</taxon>
        <taxon>Chloroflexota</taxon>
        <taxon>Ktedonobacteria</taxon>
        <taxon>Ktedonobacterales</taxon>
        <taxon>Ktedonobacteraceae</taxon>
        <taxon>Ktedonobacter</taxon>
    </lineage>
</organism>